<feature type="non-terminal residue" evidence="1">
    <location>
        <position position="54"/>
    </location>
</feature>
<dbReference type="EMBL" id="LXQA011100899">
    <property type="protein sequence ID" value="MCI84859.1"/>
    <property type="molecule type" value="Genomic_DNA"/>
</dbReference>
<accession>A0A392VCA7</accession>
<evidence type="ECO:0000313" key="2">
    <source>
        <dbReference type="Proteomes" id="UP000265520"/>
    </source>
</evidence>
<keyword evidence="2" id="KW-1185">Reference proteome</keyword>
<dbReference type="AlphaFoldDB" id="A0A392VCA7"/>
<evidence type="ECO:0000313" key="1">
    <source>
        <dbReference type="EMBL" id="MCI84859.1"/>
    </source>
</evidence>
<reference evidence="1 2" key="1">
    <citation type="journal article" date="2018" name="Front. Plant Sci.">
        <title>Red Clover (Trifolium pratense) and Zigzag Clover (T. medium) - A Picture of Genomic Similarities and Differences.</title>
        <authorList>
            <person name="Dluhosova J."/>
            <person name="Istvanek J."/>
            <person name="Nedelnik J."/>
            <person name="Repkova J."/>
        </authorList>
    </citation>
    <scope>NUCLEOTIDE SEQUENCE [LARGE SCALE GENOMIC DNA]</scope>
    <source>
        <strain evidence="2">cv. 10/8</strain>
        <tissue evidence="1">Leaf</tissue>
    </source>
</reference>
<organism evidence="1 2">
    <name type="scientific">Trifolium medium</name>
    <dbReference type="NCBI Taxonomy" id="97028"/>
    <lineage>
        <taxon>Eukaryota</taxon>
        <taxon>Viridiplantae</taxon>
        <taxon>Streptophyta</taxon>
        <taxon>Embryophyta</taxon>
        <taxon>Tracheophyta</taxon>
        <taxon>Spermatophyta</taxon>
        <taxon>Magnoliopsida</taxon>
        <taxon>eudicotyledons</taxon>
        <taxon>Gunneridae</taxon>
        <taxon>Pentapetalae</taxon>
        <taxon>rosids</taxon>
        <taxon>fabids</taxon>
        <taxon>Fabales</taxon>
        <taxon>Fabaceae</taxon>
        <taxon>Papilionoideae</taxon>
        <taxon>50 kb inversion clade</taxon>
        <taxon>NPAAA clade</taxon>
        <taxon>Hologalegina</taxon>
        <taxon>IRL clade</taxon>
        <taxon>Trifolieae</taxon>
        <taxon>Trifolium</taxon>
    </lineage>
</organism>
<comment type="caution">
    <text evidence="1">The sequence shown here is derived from an EMBL/GenBank/DDBJ whole genome shotgun (WGS) entry which is preliminary data.</text>
</comment>
<dbReference type="Proteomes" id="UP000265520">
    <property type="component" value="Unassembled WGS sequence"/>
</dbReference>
<sequence>MNKYRSGLRGDIAHVVSLQNIANFGNLIQRAYSAEATIDFANEERDMVNQQKKD</sequence>
<proteinExistence type="predicted"/>
<protein>
    <submittedName>
        <fullName evidence="1">Uncharacterized protein</fullName>
    </submittedName>
</protein>
<name>A0A392VCA7_9FABA</name>